<dbReference type="PANTHER" id="PTHR37984">
    <property type="entry name" value="PROTEIN CBG26694"/>
    <property type="match status" value="1"/>
</dbReference>
<evidence type="ECO:0000256" key="3">
    <source>
        <dbReference type="ARBA" id="ARBA00022679"/>
    </source>
</evidence>
<dbReference type="InterPro" id="IPR036397">
    <property type="entry name" value="RNaseH_sf"/>
</dbReference>
<keyword evidence="7" id="KW-0378">Hydrolase</keyword>
<evidence type="ECO:0000256" key="1">
    <source>
        <dbReference type="ARBA" id="ARBA00010879"/>
    </source>
</evidence>
<dbReference type="Gene3D" id="3.30.70.270">
    <property type="match status" value="2"/>
</dbReference>
<dbReference type="InterPro" id="IPR041373">
    <property type="entry name" value="RT_RNaseH"/>
</dbReference>
<keyword evidence="4" id="KW-0548">Nucleotidyltransferase</keyword>
<comment type="similarity">
    <text evidence="1">Belongs to the beta type-B retroviral polymerase family. HERV class-II K(HML-2) pol subfamily.</text>
</comment>
<dbReference type="Pfam" id="PF00078">
    <property type="entry name" value="RVT_1"/>
    <property type="match status" value="1"/>
</dbReference>
<dbReference type="Pfam" id="PF00665">
    <property type="entry name" value="rve"/>
    <property type="match status" value="1"/>
</dbReference>
<dbReference type="PANTHER" id="PTHR37984:SF5">
    <property type="entry name" value="PROTEIN NYNRIN-LIKE"/>
    <property type="match status" value="1"/>
</dbReference>
<dbReference type="FunFam" id="3.30.420.10:FF:000032">
    <property type="entry name" value="Retrovirus-related Pol polyprotein from transposon 297-like Protein"/>
    <property type="match status" value="1"/>
</dbReference>
<dbReference type="CDD" id="cd09274">
    <property type="entry name" value="RNase_HI_RT_Ty3"/>
    <property type="match status" value="1"/>
</dbReference>
<evidence type="ECO:0000313" key="12">
    <source>
        <dbReference type="Proteomes" id="UP000265160"/>
    </source>
</evidence>
<dbReference type="Ensembl" id="ENSMZET00005000760.1">
    <property type="protein sequence ID" value="ENSMZEP00005000687.1"/>
    <property type="gene ID" value="ENSMZEG00005000633.1"/>
</dbReference>
<dbReference type="EC" id="3.1.26.4" evidence="2"/>
<dbReference type="STRING" id="106582.ENSMZEP00005000687"/>
<keyword evidence="3" id="KW-0808">Transferase</keyword>
<dbReference type="InterPro" id="IPR041588">
    <property type="entry name" value="Integrase_H2C2"/>
</dbReference>
<dbReference type="Gene3D" id="3.10.10.10">
    <property type="entry name" value="HIV Type 1 Reverse Transcriptase, subunit A, domain 1"/>
    <property type="match status" value="1"/>
</dbReference>
<dbReference type="Gene3D" id="3.30.420.10">
    <property type="entry name" value="Ribonuclease H-like superfamily/Ribonuclease H"/>
    <property type="match status" value="1"/>
</dbReference>
<evidence type="ECO:0000259" key="10">
    <source>
        <dbReference type="PROSITE" id="PS50994"/>
    </source>
</evidence>
<evidence type="ECO:0000256" key="9">
    <source>
        <dbReference type="ARBA" id="ARBA00039658"/>
    </source>
</evidence>
<protein>
    <recommendedName>
        <fullName evidence="9">Gypsy retrotransposon integrase-like protein 1</fullName>
        <ecNumber evidence="2">3.1.26.4</ecNumber>
    </recommendedName>
</protein>
<dbReference type="InterPro" id="IPR043502">
    <property type="entry name" value="DNA/RNA_pol_sf"/>
</dbReference>
<proteinExistence type="inferred from homology"/>
<dbReference type="AlphaFoldDB" id="A0A3P9ATF3"/>
<dbReference type="InterPro" id="IPR000477">
    <property type="entry name" value="RT_dom"/>
</dbReference>
<dbReference type="InterPro" id="IPR054465">
    <property type="entry name" value="Integrase_p58-like_C"/>
</dbReference>
<reference evidence="11" key="3">
    <citation type="submission" date="2025-09" db="UniProtKB">
        <authorList>
            <consortium name="Ensembl"/>
        </authorList>
    </citation>
    <scope>IDENTIFICATION</scope>
</reference>
<evidence type="ECO:0000256" key="5">
    <source>
        <dbReference type="ARBA" id="ARBA00022722"/>
    </source>
</evidence>
<dbReference type="InterPro" id="IPR050951">
    <property type="entry name" value="Retrovirus_Pol_polyprotein"/>
</dbReference>
<keyword evidence="5" id="KW-0540">Nuclease</keyword>
<evidence type="ECO:0000256" key="6">
    <source>
        <dbReference type="ARBA" id="ARBA00022759"/>
    </source>
</evidence>
<dbReference type="FunFam" id="1.10.340.70:FF:000001">
    <property type="entry name" value="Retrovirus-related Pol polyprotein from transposon gypsy-like Protein"/>
    <property type="match status" value="1"/>
</dbReference>
<dbReference type="InterPro" id="IPR043128">
    <property type="entry name" value="Rev_trsase/Diguanyl_cyclase"/>
</dbReference>
<evidence type="ECO:0000256" key="4">
    <source>
        <dbReference type="ARBA" id="ARBA00022695"/>
    </source>
</evidence>
<dbReference type="SUPFAM" id="SSF56672">
    <property type="entry name" value="DNA/RNA polymerases"/>
    <property type="match status" value="1"/>
</dbReference>
<organism evidence="11 12">
    <name type="scientific">Maylandia zebra</name>
    <name type="common">zebra mbuna</name>
    <dbReference type="NCBI Taxonomy" id="106582"/>
    <lineage>
        <taxon>Eukaryota</taxon>
        <taxon>Metazoa</taxon>
        <taxon>Chordata</taxon>
        <taxon>Craniata</taxon>
        <taxon>Vertebrata</taxon>
        <taxon>Euteleostomi</taxon>
        <taxon>Actinopterygii</taxon>
        <taxon>Neopterygii</taxon>
        <taxon>Teleostei</taxon>
        <taxon>Neoteleostei</taxon>
        <taxon>Acanthomorphata</taxon>
        <taxon>Ovalentaria</taxon>
        <taxon>Cichlomorphae</taxon>
        <taxon>Cichliformes</taxon>
        <taxon>Cichlidae</taxon>
        <taxon>African cichlids</taxon>
        <taxon>Pseudocrenilabrinae</taxon>
        <taxon>Haplochromini</taxon>
        <taxon>Maylandia</taxon>
        <taxon>Maylandia zebra complex</taxon>
    </lineage>
</organism>
<dbReference type="GO" id="GO:0003964">
    <property type="term" value="F:RNA-directed DNA polymerase activity"/>
    <property type="evidence" value="ECO:0007669"/>
    <property type="project" value="UniProtKB-KW"/>
</dbReference>
<accession>A0A3P9ATF3</accession>
<keyword evidence="8" id="KW-0695">RNA-directed DNA polymerase</keyword>
<dbReference type="GO" id="GO:0003676">
    <property type="term" value="F:nucleic acid binding"/>
    <property type="evidence" value="ECO:0007669"/>
    <property type="project" value="InterPro"/>
</dbReference>
<dbReference type="GeneTree" id="ENSGT01050000244855"/>
<dbReference type="GO" id="GO:0015074">
    <property type="term" value="P:DNA integration"/>
    <property type="evidence" value="ECO:0007669"/>
    <property type="project" value="InterPro"/>
</dbReference>
<dbReference type="InterPro" id="IPR012337">
    <property type="entry name" value="RNaseH-like_sf"/>
</dbReference>
<dbReference type="Pfam" id="PF17917">
    <property type="entry name" value="RT_RNaseH"/>
    <property type="match status" value="1"/>
</dbReference>
<dbReference type="Pfam" id="PF22938">
    <property type="entry name" value="Integrase_p58_C"/>
    <property type="match status" value="1"/>
</dbReference>
<keyword evidence="12" id="KW-1185">Reference proteome</keyword>
<evidence type="ECO:0000313" key="11">
    <source>
        <dbReference type="Ensembl" id="ENSMZEP00005000687.1"/>
    </source>
</evidence>
<dbReference type="Proteomes" id="UP000265160">
    <property type="component" value="LG22"/>
</dbReference>
<dbReference type="GO" id="GO:0004523">
    <property type="term" value="F:RNA-DNA hybrid ribonuclease activity"/>
    <property type="evidence" value="ECO:0007669"/>
    <property type="project" value="UniProtKB-EC"/>
</dbReference>
<dbReference type="SUPFAM" id="SSF53098">
    <property type="entry name" value="Ribonuclease H-like"/>
    <property type="match status" value="1"/>
</dbReference>
<dbReference type="InterPro" id="IPR001584">
    <property type="entry name" value="Integrase_cat-core"/>
</dbReference>
<evidence type="ECO:0000256" key="7">
    <source>
        <dbReference type="ARBA" id="ARBA00022801"/>
    </source>
</evidence>
<dbReference type="FunFam" id="3.30.70.270:FF:000020">
    <property type="entry name" value="Transposon Tf2-6 polyprotein-like Protein"/>
    <property type="match status" value="1"/>
</dbReference>
<feature type="domain" description="Integrase catalytic" evidence="10">
    <location>
        <begin position="267"/>
        <end position="425"/>
    </location>
</feature>
<dbReference type="FunFam" id="3.10.20.370:FF:000001">
    <property type="entry name" value="Retrovirus-related Pol polyprotein from transposon 17.6-like protein"/>
    <property type="match status" value="1"/>
</dbReference>
<reference evidence="11 12" key="1">
    <citation type="journal article" date="2014" name="Nature">
        <title>The genomic substrate for adaptive radiation in African cichlid fish.</title>
        <authorList>
            <person name="Brawand D."/>
            <person name="Wagner C.E."/>
            <person name="Li Y.I."/>
            <person name="Malinsky M."/>
            <person name="Keller I."/>
            <person name="Fan S."/>
            <person name="Simakov O."/>
            <person name="Ng A.Y."/>
            <person name="Lim Z.W."/>
            <person name="Bezault E."/>
            <person name="Turner-Maier J."/>
            <person name="Johnson J."/>
            <person name="Alcazar R."/>
            <person name="Noh H.J."/>
            <person name="Russell P."/>
            <person name="Aken B."/>
            <person name="Alfoldi J."/>
            <person name="Amemiya C."/>
            <person name="Azzouzi N."/>
            <person name="Baroiller J.F."/>
            <person name="Barloy-Hubler F."/>
            <person name="Berlin A."/>
            <person name="Bloomquist R."/>
            <person name="Carleton K.L."/>
            <person name="Conte M.A."/>
            <person name="D'Cotta H."/>
            <person name="Eshel O."/>
            <person name="Gaffney L."/>
            <person name="Galibert F."/>
            <person name="Gante H.F."/>
            <person name="Gnerre S."/>
            <person name="Greuter L."/>
            <person name="Guyon R."/>
            <person name="Haddad N.S."/>
            <person name="Haerty W."/>
            <person name="Harris R.M."/>
            <person name="Hofmann H.A."/>
            <person name="Hourlier T."/>
            <person name="Hulata G."/>
            <person name="Jaffe D.B."/>
            <person name="Lara M."/>
            <person name="Lee A.P."/>
            <person name="MacCallum I."/>
            <person name="Mwaiko S."/>
            <person name="Nikaido M."/>
            <person name="Nishihara H."/>
            <person name="Ozouf-Costaz C."/>
            <person name="Penman D.J."/>
            <person name="Przybylski D."/>
            <person name="Rakotomanga M."/>
            <person name="Renn S.C.P."/>
            <person name="Ribeiro F.J."/>
            <person name="Ron M."/>
            <person name="Salzburger W."/>
            <person name="Sanchez-Pulido L."/>
            <person name="Santos M.E."/>
            <person name="Searle S."/>
            <person name="Sharpe T."/>
            <person name="Swofford R."/>
            <person name="Tan F.J."/>
            <person name="Williams L."/>
            <person name="Young S."/>
            <person name="Yin S."/>
            <person name="Okada N."/>
            <person name="Kocher T.D."/>
            <person name="Miska E.A."/>
            <person name="Lander E.S."/>
            <person name="Venkatesh B."/>
            <person name="Fernald R.D."/>
            <person name="Meyer A."/>
            <person name="Ponting C.P."/>
            <person name="Streelman J.T."/>
            <person name="Lindblad-Toh K."/>
            <person name="Seehausen O."/>
            <person name="Di Palma F."/>
        </authorList>
    </citation>
    <scope>NUCLEOTIDE SEQUENCE</scope>
</reference>
<evidence type="ECO:0000256" key="8">
    <source>
        <dbReference type="ARBA" id="ARBA00022918"/>
    </source>
</evidence>
<sequence>MSILRMPLHTVTLTSSFVSGAVRVGVRDQLPIEGIDLILGNDLAGGKVFPATPEVIECPTSDRLCHFPSELGDSTVFPACVVTRAQARRLGGEVDISGMFPDGSEPHDSSVPGVDGGTAKVFSVVSEDLRLAVNREQLIAAQQADDTLSACRAAALQPGAVPGAASYEVDRGVLLRNWAPVGGLGGEVVTQVVVPTEYRPQVLSLAHEHHLSGHLGIKKTYDRVLRYFFWPGLKSDVACYCRSCHVCQVSGKPNQVIPPAPLHPIPAIGEPFEHVIVDCVGPLPKTKAGYQYVLTIMCAATRFPEAIPLRSLRAKAVVKALVQFFSIFGLPKYIQTDQGSNFLSGVFAQVMTELSVKHRVSSAYHPETQGALERFHQTLKAMLRKYCFETESEWDVGLPLLLFAIRETTQESLGFSPAALVFGHTVRGPLRLLQEGWLAQPDQPRPVHNVLDYVSSFRERLHAACELARRSLSGAQEKMKERYDRKTLKRTFLPGERVLVLLPIVGSCFQARFSGPYEIERQVSDTDYLIKTPDRRKKSRVCHVNMLKKYVDRNQSQTNSVSPVVTVGSPSYQPEVDGLREPQGPSSGARLENSKILEDLEAHLLYLGEPHRQDIYNLICGHIVLFSDKPTQTTMLEHDIDVGEHRPIKQHAYRVNPGKRAIMRKEVEYLLENGFAVPSFSPWSSPTLLVPKSDQTPRFCNDYRKVNAITKPDSFPLPRMDDCVDRVGSARFVTKLDLLKGYWQVPLSQRAAEISAFVTPDHFLQYTVMPFGLRNAPATFQRLMNMVLLGVQGCEVYLDDIVVYSLTWLEHMETLREVLVRLKGACLTVNLAKCEFGKAVVTYLGKQVGQGQVRPLMAKVQAVLDFPVPTTRRQLRRFLGMCGYYRGFCKNFATVVIPLTALTSPSCLFLWNSDCQDAFDSAKALLCSAPVLGAPDFTRVFKLEVDASAHGAGAVLLQEDDQGIDHPVCYFSRKFNKHQVNYSTIEKEALALLLALQHFEVYVSSSPAPTAVYTDHNPLVFLSRMRNNNQRLMRWSLLLQDFNIDIHHLRGADNIVADALSRVET</sequence>
<dbReference type="CDD" id="cd01647">
    <property type="entry name" value="RT_LTR"/>
    <property type="match status" value="1"/>
</dbReference>
<dbReference type="PROSITE" id="PS50994">
    <property type="entry name" value="INTEGRASE"/>
    <property type="match status" value="1"/>
</dbReference>
<reference evidence="11" key="2">
    <citation type="submission" date="2025-08" db="UniProtKB">
        <authorList>
            <consortium name="Ensembl"/>
        </authorList>
    </citation>
    <scope>IDENTIFICATION</scope>
</reference>
<name>A0A3P9ATF3_9CICH</name>
<dbReference type="Pfam" id="PF17921">
    <property type="entry name" value="Integrase_H2C2"/>
    <property type="match status" value="1"/>
</dbReference>
<keyword evidence="6" id="KW-0255">Endonuclease</keyword>
<evidence type="ECO:0000256" key="2">
    <source>
        <dbReference type="ARBA" id="ARBA00012180"/>
    </source>
</evidence>
<dbReference type="Gene3D" id="1.10.340.70">
    <property type="match status" value="1"/>
</dbReference>